<accession>A0A5B2TCG6</accession>
<keyword evidence="3" id="KW-0238">DNA-binding</keyword>
<evidence type="ECO:0000313" key="6">
    <source>
        <dbReference type="EMBL" id="KAA2212191.1"/>
    </source>
</evidence>
<reference evidence="6 7" key="1">
    <citation type="journal article" date="2015" name="Int. J. Syst. Evol. Microbiol.">
        <title>Roseomonas oryzae sp. nov., isolated from paddy rhizosphere soil.</title>
        <authorList>
            <person name="Ramaprasad E.V."/>
            <person name="Sasikala Ch."/>
            <person name="Ramana Ch.V."/>
        </authorList>
    </citation>
    <scope>NUCLEOTIDE SEQUENCE [LARGE SCALE GENOMIC DNA]</scope>
    <source>
        <strain evidence="6 7">KCTC 42542</strain>
    </source>
</reference>
<dbReference type="Gene3D" id="1.10.10.10">
    <property type="entry name" value="Winged helix-like DNA-binding domain superfamily/Winged helix DNA-binding domain"/>
    <property type="match status" value="1"/>
</dbReference>
<keyword evidence="7" id="KW-1185">Reference proteome</keyword>
<dbReference type="GO" id="GO:0030246">
    <property type="term" value="F:carbohydrate binding"/>
    <property type="evidence" value="ECO:0007669"/>
    <property type="project" value="InterPro"/>
</dbReference>
<dbReference type="Pfam" id="PF04198">
    <property type="entry name" value="Sugar-bind"/>
    <property type="match status" value="1"/>
</dbReference>
<sequence length="326" mass="34645">MKYCPSEDAKSHIQGDAMRSDRELKLWVGWLHLVEGATQDSIAQRLGMTRAKVNRYVAACREEGLIRVSIDTELRFCFEAEAALMARYGLSAAYIVPTPAEGEAVASVVGAAAGAFVSAQLQPGQTLALGWGRTLDASVRGLEPRGPAGNVIVGLMGGLSRAGSINPYDIAARFARKLNAACYYLIAPIVAESVQAAGSFRSMQMVREVLARAAAAEHALVGAGDLREASIDLAAGVLEQRDQKRLERAGVVGNVFGIYLSADGQVVDDEVNTRRVQLDPAAIRRIPNRMVAAGGPEKGAILRAALLSGLCTSLITDLETARQLLD</sequence>
<dbReference type="Pfam" id="PF13412">
    <property type="entry name" value="HTH_24"/>
    <property type="match status" value="1"/>
</dbReference>
<dbReference type="Gene3D" id="3.40.50.1360">
    <property type="match status" value="1"/>
</dbReference>
<comment type="similarity">
    <text evidence="1">Belongs to the SorC transcriptional regulatory family.</text>
</comment>
<comment type="caution">
    <text evidence="6">The sequence shown here is derived from an EMBL/GenBank/DDBJ whole genome shotgun (WGS) entry which is preliminary data.</text>
</comment>
<dbReference type="GO" id="GO:0003677">
    <property type="term" value="F:DNA binding"/>
    <property type="evidence" value="ECO:0007669"/>
    <property type="project" value="UniProtKB-KW"/>
</dbReference>
<dbReference type="Proteomes" id="UP000322110">
    <property type="component" value="Unassembled WGS sequence"/>
</dbReference>
<gene>
    <name evidence="6" type="ORF">F0Q34_16245</name>
</gene>
<evidence type="ECO:0000256" key="2">
    <source>
        <dbReference type="ARBA" id="ARBA00023015"/>
    </source>
</evidence>
<dbReference type="AlphaFoldDB" id="A0A5B2TCG6"/>
<keyword evidence="2" id="KW-0805">Transcription regulation</keyword>
<keyword evidence="4" id="KW-0804">Transcription</keyword>
<organism evidence="6 7">
    <name type="scientific">Teichococcus oryzae</name>
    <dbReference type="NCBI Taxonomy" id="1608942"/>
    <lineage>
        <taxon>Bacteria</taxon>
        <taxon>Pseudomonadati</taxon>
        <taxon>Pseudomonadota</taxon>
        <taxon>Alphaproteobacteria</taxon>
        <taxon>Acetobacterales</taxon>
        <taxon>Roseomonadaceae</taxon>
        <taxon>Roseomonas</taxon>
    </lineage>
</organism>
<dbReference type="EMBL" id="VUKA01000010">
    <property type="protein sequence ID" value="KAA2212191.1"/>
    <property type="molecule type" value="Genomic_DNA"/>
</dbReference>
<evidence type="ECO:0000259" key="5">
    <source>
        <dbReference type="Pfam" id="PF04198"/>
    </source>
</evidence>
<evidence type="ECO:0000256" key="1">
    <source>
        <dbReference type="ARBA" id="ARBA00010466"/>
    </source>
</evidence>
<evidence type="ECO:0000313" key="7">
    <source>
        <dbReference type="Proteomes" id="UP000322110"/>
    </source>
</evidence>
<dbReference type="SUPFAM" id="SSF100950">
    <property type="entry name" value="NagB/RpiA/CoA transferase-like"/>
    <property type="match status" value="1"/>
</dbReference>
<dbReference type="PANTHER" id="PTHR34294">
    <property type="entry name" value="TRANSCRIPTIONAL REGULATOR-RELATED"/>
    <property type="match status" value="1"/>
</dbReference>
<evidence type="ECO:0000256" key="4">
    <source>
        <dbReference type="ARBA" id="ARBA00023163"/>
    </source>
</evidence>
<feature type="domain" description="Sugar-binding" evidence="5">
    <location>
        <begin position="74"/>
        <end position="325"/>
    </location>
</feature>
<evidence type="ECO:0000256" key="3">
    <source>
        <dbReference type="ARBA" id="ARBA00023125"/>
    </source>
</evidence>
<dbReference type="InterPro" id="IPR036388">
    <property type="entry name" value="WH-like_DNA-bd_sf"/>
</dbReference>
<name>A0A5B2TCG6_9PROT</name>
<dbReference type="InterPro" id="IPR037171">
    <property type="entry name" value="NagB/RpiA_transferase-like"/>
</dbReference>
<proteinExistence type="inferred from homology"/>
<dbReference type="InterPro" id="IPR051054">
    <property type="entry name" value="SorC_transcr_regulators"/>
</dbReference>
<dbReference type="PANTHER" id="PTHR34294:SF1">
    <property type="entry name" value="TRANSCRIPTIONAL REGULATOR LSRR"/>
    <property type="match status" value="1"/>
</dbReference>
<protein>
    <submittedName>
        <fullName evidence="6">Winged helix-turn-helix transcriptional regulator</fullName>
    </submittedName>
</protein>
<dbReference type="InterPro" id="IPR007324">
    <property type="entry name" value="Sugar-bd_dom_put"/>
</dbReference>